<protein>
    <submittedName>
        <fullName evidence="3">Uncharacterized protein</fullName>
    </submittedName>
</protein>
<evidence type="ECO:0000313" key="4">
    <source>
        <dbReference type="Proteomes" id="UP000325313"/>
    </source>
</evidence>
<reference evidence="3 4" key="1">
    <citation type="submission" date="2019-05" db="EMBL/GenBank/DDBJ databases">
        <title>Emergence of the Ug99 lineage of the wheat stem rust pathogen through somatic hybridization.</title>
        <authorList>
            <person name="Li F."/>
            <person name="Upadhyaya N.M."/>
            <person name="Sperschneider J."/>
            <person name="Matny O."/>
            <person name="Nguyen-Phuc H."/>
            <person name="Mago R."/>
            <person name="Raley C."/>
            <person name="Miller M.E."/>
            <person name="Silverstein K.A.T."/>
            <person name="Henningsen E."/>
            <person name="Hirsch C.D."/>
            <person name="Visser B."/>
            <person name="Pretorius Z.A."/>
            <person name="Steffenson B.J."/>
            <person name="Schwessinger B."/>
            <person name="Dodds P.N."/>
            <person name="Figueroa M."/>
        </authorList>
    </citation>
    <scope>NUCLEOTIDE SEQUENCE [LARGE SCALE GENOMIC DNA]</scope>
    <source>
        <strain evidence="3 4">Ug99</strain>
    </source>
</reference>
<evidence type="ECO:0000256" key="2">
    <source>
        <dbReference type="SAM" id="SignalP"/>
    </source>
</evidence>
<name>A0A5B0RBF7_PUCGR</name>
<organism evidence="3 4">
    <name type="scientific">Puccinia graminis f. sp. tritici</name>
    <dbReference type="NCBI Taxonomy" id="56615"/>
    <lineage>
        <taxon>Eukaryota</taxon>
        <taxon>Fungi</taxon>
        <taxon>Dikarya</taxon>
        <taxon>Basidiomycota</taxon>
        <taxon>Pucciniomycotina</taxon>
        <taxon>Pucciniomycetes</taxon>
        <taxon>Pucciniales</taxon>
        <taxon>Pucciniaceae</taxon>
        <taxon>Puccinia</taxon>
    </lineage>
</organism>
<sequence>MLHLIRTLFSLNLVLAFTVAAYPSQSALLQSGSIYILDLTANDPIKIEPSKTCLMVWEKDFRRSTPKHLPHGHGSRRPETLFKKLLNMTAERAEKRSSQPIPRSFSRIRRRPEAGIATSRQTTGISNPRPWVQKDEAI</sequence>
<gene>
    <name evidence="3" type="ORF">PGTUg99_000142</name>
</gene>
<feature type="chain" id="PRO_5023058627" evidence="2">
    <location>
        <begin position="17"/>
        <end position="138"/>
    </location>
</feature>
<evidence type="ECO:0000256" key="1">
    <source>
        <dbReference type="SAM" id="MobiDB-lite"/>
    </source>
</evidence>
<keyword evidence="2" id="KW-0732">Signal</keyword>
<dbReference type="AlphaFoldDB" id="A0A5B0RBF7"/>
<dbReference type="Proteomes" id="UP000325313">
    <property type="component" value="Unassembled WGS sequence"/>
</dbReference>
<accession>A0A5B0RBF7</accession>
<feature type="region of interest" description="Disordered" evidence="1">
    <location>
        <begin position="92"/>
        <end position="138"/>
    </location>
</feature>
<comment type="caution">
    <text evidence="3">The sequence shown here is derived from an EMBL/GenBank/DDBJ whole genome shotgun (WGS) entry which is preliminary data.</text>
</comment>
<evidence type="ECO:0000313" key="3">
    <source>
        <dbReference type="EMBL" id="KAA1123000.1"/>
    </source>
</evidence>
<feature type="signal peptide" evidence="2">
    <location>
        <begin position="1"/>
        <end position="16"/>
    </location>
</feature>
<dbReference type="EMBL" id="VDEP01000212">
    <property type="protein sequence ID" value="KAA1123000.1"/>
    <property type="molecule type" value="Genomic_DNA"/>
</dbReference>
<proteinExistence type="predicted"/>